<dbReference type="PANTHER" id="PTHR10782">
    <property type="entry name" value="ZINC FINGER MIZ DOMAIN-CONTAINING PROTEIN"/>
    <property type="match status" value="1"/>
</dbReference>
<evidence type="ECO:0008006" key="4">
    <source>
        <dbReference type="Google" id="ProtNLM"/>
    </source>
</evidence>
<gene>
    <name evidence="2" type="ORF">Cgig2_030201</name>
</gene>
<feature type="compositionally biased region" description="Polar residues" evidence="1">
    <location>
        <begin position="840"/>
        <end position="849"/>
    </location>
</feature>
<dbReference type="GO" id="GO:0000785">
    <property type="term" value="C:chromatin"/>
    <property type="evidence" value="ECO:0007669"/>
    <property type="project" value="TreeGrafter"/>
</dbReference>
<dbReference type="PANTHER" id="PTHR10782:SF4">
    <property type="entry name" value="TONALLI, ISOFORM E"/>
    <property type="match status" value="1"/>
</dbReference>
<evidence type="ECO:0000256" key="1">
    <source>
        <dbReference type="SAM" id="MobiDB-lite"/>
    </source>
</evidence>
<dbReference type="AlphaFoldDB" id="A0A9Q1KAE7"/>
<evidence type="ECO:0000313" key="3">
    <source>
        <dbReference type="Proteomes" id="UP001153076"/>
    </source>
</evidence>
<name>A0A9Q1KAE7_9CARY</name>
<feature type="region of interest" description="Disordered" evidence="1">
    <location>
        <begin position="840"/>
        <end position="862"/>
    </location>
</feature>
<reference evidence="2" key="1">
    <citation type="submission" date="2022-04" db="EMBL/GenBank/DDBJ databases">
        <title>Carnegiea gigantea Genome sequencing and assembly v2.</title>
        <authorList>
            <person name="Copetti D."/>
            <person name="Sanderson M.J."/>
            <person name="Burquez A."/>
            <person name="Wojciechowski M.F."/>
        </authorList>
    </citation>
    <scope>NUCLEOTIDE SEQUENCE</scope>
    <source>
        <strain evidence="2">SGP5-SGP5p</strain>
        <tissue evidence="2">Aerial part</tissue>
    </source>
</reference>
<sequence>MNGPEISSLLAAANAAANAAINEGRRNSHREAELNSARIEVVADKLALCSQFFGQPDDARLFFQLCLSLARGIDYGVANNELPEKASKLPPILKQNACKMGWFTANDREELLTLANEVGSCFSTMGELNSEASILPTVSSIMSRKRACPPPTPFLCPMGNNFISLLEPYWVVVVVDISLYLFLEGEDPGPQFPTVVNHLLKYGTNLLQAVGHFNGHYIMLIAFMSIVPPFSLPVREDYVQPDTAMLCSVRMREGFDSVKLLEGGIFPYTLYLLASSSLQVSNLHACHYLILCAMCSTMTGTVEAFTWMIGLNRIDMIDVLELDSEIIEGPSRISLNCPITYRRIKTPVKGQLCKHYQVLLEVGENVSEVIISADGSWTAASSSNNKASADEQEQHQRPDSSGTDTSCKIYDLTEEDDEMEAGERFELLDTKPVIHHNVQNQQAPANSTLSPAPRSNNGSQYSSALVANALSGTLVGDSGSANSNITNSNIRSEAQVGSGVSRFPTGSSGISPVLTDSVSPQFNRLAHNFQGPNYATNSTPLGQFLVPNGFQLSDLLYPQSVTCNDNIGPRMIPRNVSRAPSAIQALPIQMPSLHEQHSRPSVSMPATNRSSVPLQAPLTSHAHVSSSLGNVIDRQWQSLANPSNVSNMPPLSLQNRSAPRVASPSTPNQSVNVRMPQMPQTLSQPPHLRSSQVPHNHVQQGGSHGGISNSPSTVERIQLLAQRHPAQMRQLSQTTPPQTQAVRMASASLPLNTGVMTPQAVSRTENLIDLQSEQNWRPAGRMRGSLTGQAYSAALSQVFGNATQPSQAPVPRPSLPTAPLSPHLQALASRMHSQVPQVLNRTTNASNVTGAPGTQPEGPRGI</sequence>
<dbReference type="GO" id="GO:0016925">
    <property type="term" value="P:protein sumoylation"/>
    <property type="evidence" value="ECO:0007669"/>
    <property type="project" value="TreeGrafter"/>
</dbReference>
<dbReference type="OrthoDB" id="10263264at2759"/>
<dbReference type="Gene3D" id="3.30.40.10">
    <property type="entry name" value="Zinc/RING finger domain, C3HC4 (zinc finger)"/>
    <property type="match status" value="1"/>
</dbReference>
<feature type="region of interest" description="Disordered" evidence="1">
    <location>
        <begin position="494"/>
        <end position="515"/>
    </location>
</feature>
<accession>A0A9Q1KAE7</accession>
<feature type="compositionally biased region" description="Basic and acidic residues" evidence="1">
    <location>
        <begin position="388"/>
        <end position="398"/>
    </location>
</feature>
<feature type="region of interest" description="Disordered" evidence="1">
    <location>
        <begin position="641"/>
        <end position="711"/>
    </location>
</feature>
<proteinExistence type="predicted"/>
<organism evidence="2 3">
    <name type="scientific">Carnegiea gigantea</name>
    <dbReference type="NCBI Taxonomy" id="171969"/>
    <lineage>
        <taxon>Eukaryota</taxon>
        <taxon>Viridiplantae</taxon>
        <taxon>Streptophyta</taxon>
        <taxon>Embryophyta</taxon>
        <taxon>Tracheophyta</taxon>
        <taxon>Spermatophyta</taxon>
        <taxon>Magnoliopsida</taxon>
        <taxon>eudicotyledons</taxon>
        <taxon>Gunneridae</taxon>
        <taxon>Pentapetalae</taxon>
        <taxon>Caryophyllales</taxon>
        <taxon>Cactineae</taxon>
        <taxon>Cactaceae</taxon>
        <taxon>Cactoideae</taxon>
        <taxon>Echinocereeae</taxon>
        <taxon>Carnegiea</taxon>
    </lineage>
</organism>
<dbReference type="Proteomes" id="UP001153076">
    <property type="component" value="Unassembled WGS sequence"/>
</dbReference>
<dbReference type="GO" id="GO:0061665">
    <property type="term" value="F:SUMO ligase activity"/>
    <property type="evidence" value="ECO:0007669"/>
    <property type="project" value="TreeGrafter"/>
</dbReference>
<comment type="caution">
    <text evidence="2">The sequence shown here is derived from an EMBL/GenBank/DDBJ whole genome shotgun (WGS) entry which is preliminary data.</text>
</comment>
<feature type="region of interest" description="Disordered" evidence="1">
    <location>
        <begin position="439"/>
        <end position="460"/>
    </location>
</feature>
<dbReference type="EMBL" id="JAKOGI010000226">
    <property type="protein sequence ID" value="KAJ8439266.1"/>
    <property type="molecule type" value="Genomic_DNA"/>
</dbReference>
<protein>
    <recommendedName>
        <fullName evidence="4">SP-RING-type domain-containing protein</fullName>
    </recommendedName>
</protein>
<dbReference type="InterPro" id="IPR013083">
    <property type="entry name" value="Znf_RING/FYVE/PHD"/>
</dbReference>
<evidence type="ECO:0000313" key="2">
    <source>
        <dbReference type="EMBL" id="KAJ8439266.1"/>
    </source>
</evidence>
<feature type="region of interest" description="Disordered" evidence="1">
    <location>
        <begin position="381"/>
        <end position="407"/>
    </location>
</feature>
<feature type="compositionally biased region" description="Polar residues" evidence="1">
    <location>
        <begin position="504"/>
        <end position="515"/>
    </location>
</feature>
<keyword evidence="3" id="KW-1185">Reference proteome</keyword>